<dbReference type="AlphaFoldDB" id="A0A3M2I7F1"/>
<accession>A0A3M2I7F1</accession>
<reference evidence="1 2" key="1">
    <citation type="submission" date="2018-10" db="EMBL/GenBank/DDBJ databases">
        <title>Proposal of Lysobacter pythonis sp. nov. isolated from royal pythons (Python regius).</title>
        <authorList>
            <person name="Hans-Juergen B."/>
            <person name="Huptas C."/>
            <person name="Sandra B."/>
            <person name="Igor L."/>
            <person name="Joachim S."/>
            <person name="Siegfried S."/>
            <person name="Mareike W."/>
            <person name="Peter K."/>
        </authorList>
    </citation>
    <scope>NUCLEOTIDE SEQUENCE [LARGE SCALE GENOMIC DNA]</scope>
    <source>
        <strain evidence="1 2">4284/11</strain>
    </source>
</reference>
<sequence length="71" mass="8126">MHELQAVGESNNQLRAIGRNLNQIALMLNRGEQAGDLSAVVARLVNEINQHTEKVHAVIRSNLERWRVTWR</sequence>
<dbReference type="EMBL" id="RFLY01000002">
    <property type="protein sequence ID" value="RMH94407.1"/>
    <property type="molecule type" value="Genomic_DNA"/>
</dbReference>
<dbReference type="OrthoDB" id="3268032at2"/>
<organism evidence="1 2">
    <name type="scientific">Solilutibacter pythonis</name>
    <dbReference type="NCBI Taxonomy" id="2483112"/>
    <lineage>
        <taxon>Bacteria</taxon>
        <taxon>Pseudomonadati</taxon>
        <taxon>Pseudomonadota</taxon>
        <taxon>Gammaproteobacteria</taxon>
        <taxon>Lysobacterales</taxon>
        <taxon>Lysobacteraceae</taxon>
        <taxon>Solilutibacter</taxon>
    </lineage>
</organism>
<evidence type="ECO:0000313" key="2">
    <source>
        <dbReference type="Proteomes" id="UP000275012"/>
    </source>
</evidence>
<keyword evidence="2" id="KW-1185">Reference proteome</keyword>
<evidence type="ECO:0000313" key="1">
    <source>
        <dbReference type="EMBL" id="RMH94407.1"/>
    </source>
</evidence>
<proteinExistence type="predicted"/>
<name>A0A3M2I7F1_9GAMM</name>
<dbReference type="RefSeq" id="WP_122100402.1">
    <property type="nucleotide sequence ID" value="NZ_RFLY01000002.1"/>
</dbReference>
<gene>
    <name evidence="1" type="primary">mobC</name>
    <name evidence="1" type="ORF">EBB59_01545</name>
</gene>
<protein>
    <submittedName>
        <fullName evidence="1">Plasmid mobilization relaxosome protein MobC</fullName>
    </submittedName>
</protein>
<comment type="caution">
    <text evidence="1">The sequence shown here is derived from an EMBL/GenBank/DDBJ whole genome shotgun (WGS) entry which is preliminary data.</text>
</comment>
<dbReference type="Proteomes" id="UP000275012">
    <property type="component" value="Unassembled WGS sequence"/>
</dbReference>